<accession>D3BFE2</accession>
<dbReference type="RefSeq" id="XP_020431977.1">
    <property type="nucleotide sequence ID" value="XM_020577529.1"/>
</dbReference>
<reference evidence="3 4" key="1">
    <citation type="journal article" date="2011" name="Genome Res.">
        <title>Phylogeny-wide analysis of social amoeba genomes highlights ancient origins for complex intercellular communication.</title>
        <authorList>
            <person name="Heidel A.J."/>
            <person name="Lawal H.M."/>
            <person name="Felder M."/>
            <person name="Schilde C."/>
            <person name="Helps N.R."/>
            <person name="Tunggal B."/>
            <person name="Rivero F."/>
            <person name="John U."/>
            <person name="Schleicher M."/>
            <person name="Eichinger L."/>
            <person name="Platzer M."/>
            <person name="Noegel A.A."/>
            <person name="Schaap P."/>
            <person name="Gloeckner G."/>
        </authorList>
    </citation>
    <scope>NUCLEOTIDE SEQUENCE [LARGE SCALE GENOMIC DNA]</scope>
    <source>
        <strain evidence="4">ATCC 26659 / Pp 5 / PN500</strain>
    </source>
</reference>
<dbReference type="GeneID" id="31362157"/>
<keyword evidence="2" id="KW-0472">Membrane</keyword>
<evidence type="ECO:0000256" key="1">
    <source>
        <dbReference type="SAM" id="MobiDB-lite"/>
    </source>
</evidence>
<feature type="region of interest" description="Disordered" evidence="1">
    <location>
        <begin position="55"/>
        <end position="76"/>
    </location>
</feature>
<dbReference type="GO" id="GO:0016020">
    <property type="term" value="C:membrane"/>
    <property type="evidence" value="ECO:0007669"/>
    <property type="project" value="InterPro"/>
</dbReference>
<evidence type="ECO:0000313" key="3">
    <source>
        <dbReference type="EMBL" id="EFA79856.1"/>
    </source>
</evidence>
<keyword evidence="4" id="KW-1185">Reference proteome</keyword>
<sequence length="177" mass="19820">MFQQHRLNVAPTSTQATTGLNTVVTTEYSTNKISISSTTSEAAEAVPLSQALTHKRKETADQPKSNHNNNNNNNNNNNLSSCEVFKGCDACSDSEKHESYCLSTGSRKVLKCKITDSDQTQFVYHSCTSNSKFTSTVLFFEVGVLTILLVSLYFVRERKRFLLQQNNERLAKQLNKV</sequence>
<dbReference type="Proteomes" id="UP000001396">
    <property type="component" value="Unassembled WGS sequence"/>
</dbReference>
<dbReference type="Pfam" id="PF05439">
    <property type="entry name" value="JTB"/>
    <property type="match status" value="1"/>
</dbReference>
<keyword evidence="2" id="KW-1133">Transmembrane helix</keyword>
<protein>
    <submittedName>
        <fullName evidence="3">Uncharacterized protein</fullName>
    </submittedName>
</protein>
<keyword evidence="2" id="KW-0812">Transmembrane</keyword>
<organism evidence="3 4">
    <name type="scientific">Heterostelium pallidum (strain ATCC 26659 / Pp 5 / PN500)</name>
    <name type="common">Cellular slime mold</name>
    <name type="synonym">Polysphondylium pallidum</name>
    <dbReference type="NCBI Taxonomy" id="670386"/>
    <lineage>
        <taxon>Eukaryota</taxon>
        <taxon>Amoebozoa</taxon>
        <taxon>Evosea</taxon>
        <taxon>Eumycetozoa</taxon>
        <taxon>Dictyostelia</taxon>
        <taxon>Acytosteliales</taxon>
        <taxon>Acytosteliaceae</taxon>
        <taxon>Heterostelium</taxon>
    </lineage>
</organism>
<name>D3BFE2_HETP5</name>
<gene>
    <name evidence="3" type="ORF">PPL_06675</name>
</gene>
<dbReference type="InterPro" id="IPR008657">
    <property type="entry name" value="JTB"/>
</dbReference>
<proteinExistence type="predicted"/>
<comment type="caution">
    <text evidence="3">The sequence shown here is derived from an EMBL/GenBank/DDBJ whole genome shotgun (WGS) entry which is preliminary data.</text>
</comment>
<feature type="compositionally biased region" description="Low complexity" evidence="1">
    <location>
        <begin position="66"/>
        <end position="76"/>
    </location>
</feature>
<feature type="transmembrane region" description="Helical" evidence="2">
    <location>
        <begin position="137"/>
        <end position="155"/>
    </location>
</feature>
<evidence type="ECO:0000313" key="4">
    <source>
        <dbReference type="Proteomes" id="UP000001396"/>
    </source>
</evidence>
<dbReference type="InParanoid" id="D3BFE2"/>
<dbReference type="EMBL" id="ADBJ01000031">
    <property type="protein sequence ID" value="EFA79856.1"/>
    <property type="molecule type" value="Genomic_DNA"/>
</dbReference>
<dbReference type="FunCoup" id="D3BFE2">
    <property type="interactions" value="171"/>
</dbReference>
<dbReference type="AlphaFoldDB" id="D3BFE2"/>
<evidence type="ECO:0000256" key="2">
    <source>
        <dbReference type="SAM" id="Phobius"/>
    </source>
</evidence>